<dbReference type="EMBL" id="LNQE01000844">
    <property type="protein sequence ID" value="KUG24560.1"/>
    <property type="molecule type" value="Genomic_DNA"/>
</dbReference>
<dbReference type="InterPro" id="IPR014419">
    <property type="entry name" value="HutZ"/>
</dbReference>
<name>A0A0W8FUG4_9ZZZZ</name>
<dbReference type="AlphaFoldDB" id="A0A0W8FUG4"/>
<dbReference type="Gene3D" id="2.30.110.10">
    <property type="entry name" value="Electron Transport, Fmn-binding Protein, Chain A"/>
    <property type="match status" value="1"/>
</dbReference>
<dbReference type="PIRSF" id="PIRSF004633">
    <property type="entry name" value="UCP_PLP_oxd"/>
    <property type="match status" value="1"/>
</dbReference>
<organism evidence="1">
    <name type="scientific">hydrocarbon metagenome</name>
    <dbReference type="NCBI Taxonomy" id="938273"/>
    <lineage>
        <taxon>unclassified sequences</taxon>
        <taxon>metagenomes</taxon>
        <taxon>ecological metagenomes</taxon>
    </lineage>
</organism>
<dbReference type="PANTHER" id="PTHR40660:SF1">
    <property type="entry name" value="5'-PHOSPHATE OXIDASE PUTATIVE DOMAIN-CONTAINING PROTEIN-RELATED"/>
    <property type="match status" value="1"/>
</dbReference>
<comment type="caution">
    <text evidence="1">The sequence shown here is derived from an EMBL/GenBank/DDBJ whole genome shotgun (WGS) entry which is preliminary data.</text>
</comment>
<accession>A0A0W8FUG4</accession>
<protein>
    <submittedName>
        <fullName evidence="1">Uncharacterized protein</fullName>
    </submittedName>
</protein>
<dbReference type="SUPFAM" id="SSF50475">
    <property type="entry name" value="FMN-binding split barrel"/>
    <property type="match status" value="1"/>
</dbReference>
<dbReference type="InterPro" id="IPR012349">
    <property type="entry name" value="Split_barrel_FMN-bd"/>
</dbReference>
<sequence>MKISETVKKCLETEGKTNILATSDKSGKVNVAMFGSYQMLDDSSVLILLGDNRSFSNLKENPNAACIVTLPGKGGMATQGCRLYMKVSNIQDEGEKFKEVKEKIRAKIGGGADILMHMVVFDIVEARPILDFGQGI</sequence>
<evidence type="ECO:0000313" key="1">
    <source>
        <dbReference type="EMBL" id="KUG24560.1"/>
    </source>
</evidence>
<dbReference type="PANTHER" id="PTHR40660">
    <property type="entry name" value="5'-PHOSPHATE OXIDASE PUTATIVE DOMAIN-CONTAINING PROTEIN-RELATED"/>
    <property type="match status" value="1"/>
</dbReference>
<reference evidence="1" key="1">
    <citation type="journal article" date="2015" name="Proc. Natl. Acad. Sci. U.S.A.">
        <title>Networks of energetic and metabolic interactions define dynamics in microbial communities.</title>
        <authorList>
            <person name="Embree M."/>
            <person name="Liu J.K."/>
            <person name="Al-Bassam M.M."/>
            <person name="Zengler K."/>
        </authorList>
    </citation>
    <scope>NUCLEOTIDE SEQUENCE</scope>
</reference>
<gene>
    <name evidence="1" type="ORF">ASZ90_005672</name>
</gene>
<proteinExistence type="predicted"/>